<dbReference type="EMBL" id="RJUK01000001">
    <property type="protein sequence ID" value="ROQ20648.1"/>
    <property type="molecule type" value="Genomic_DNA"/>
</dbReference>
<reference evidence="2 3" key="1">
    <citation type="submission" date="2018-11" db="EMBL/GenBank/DDBJ databases">
        <title>Genomic Encyclopedia of Type Strains, Phase IV (KMG-IV): sequencing the most valuable type-strain genomes for metagenomic binning, comparative biology and taxonomic classification.</title>
        <authorList>
            <person name="Goeker M."/>
        </authorList>
    </citation>
    <scope>NUCLEOTIDE SEQUENCE [LARGE SCALE GENOMIC DNA]</scope>
    <source>
        <strain evidence="2 3">DSM 16974</strain>
    </source>
</reference>
<name>A0A3N1NZA3_9GAMM</name>
<gene>
    <name evidence="2" type="ORF">EDC38_1261</name>
</gene>
<accession>A0A3N1NZA3</accession>
<keyword evidence="1" id="KW-0472">Membrane</keyword>
<dbReference type="AlphaFoldDB" id="A0A3N1NZA3"/>
<evidence type="ECO:0000313" key="2">
    <source>
        <dbReference type="EMBL" id="ROQ20648.1"/>
    </source>
</evidence>
<protein>
    <submittedName>
        <fullName evidence="2">MSHA biogenesis protein MshP</fullName>
    </submittedName>
</protein>
<sequence>MSPDLFQHRAMRKQDGFLLPVALFIIVVMGFASLALWRTTSQSSIASVQEVVTVQALYAAESAVQRGLSELFYPNANARPPVDNRCASLNTSIDFSGINGLNLCTAQVQCELAEPGLYNLSASSQCGSGPTRAVRSLTVQARF</sequence>
<evidence type="ECO:0000313" key="3">
    <source>
        <dbReference type="Proteomes" id="UP000273643"/>
    </source>
</evidence>
<feature type="transmembrane region" description="Helical" evidence="1">
    <location>
        <begin position="17"/>
        <end position="37"/>
    </location>
</feature>
<evidence type="ECO:0000256" key="1">
    <source>
        <dbReference type="SAM" id="Phobius"/>
    </source>
</evidence>
<keyword evidence="1" id="KW-1133">Transmembrane helix</keyword>
<comment type="caution">
    <text evidence="2">The sequence shown here is derived from an EMBL/GenBank/DDBJ whole genome shotgun (WGS) entry which is preliminary data.</text>
</comment>
<organism evidence="2 3">
    <name type="scientific">Marinimicrobium koreense</name>
    <dbReference type="NCBI Taxonomy" id="306545"/>
    <lineage>
        <taxon>Bacteria</taxon>
        <taxon>Pseudomonadati</taxon>
        <taxon>Pseudomonadota</taxon>
        <taxon>Gammaproteobacteria</taxon>
        <taxon>Cellvibrionales</taxon>
        <taxon>Cellvibrionaceae</taxon>
        <taxon>Marinimicrobium</taxon>
    </lineage>
</organism>
<keyword evidence="1" id="KW-0812">Transmembrane</keyword>
<keyword evidence="3" id="KW-1185">Reference proteome</keyword>
<proteinExistence type="predicted"/>
<dbReference type="Proteomes" id="UP000273643">
    <property type="component" value="Unassembled WGS sequence"/>
</dbReference>